<reference evidence="9" key="1">
    <citation type="journal article" date="2021" name="Open Biol.">
        <title>Shared evolutionary footprints suggest mitochondrial oxidative damage underlies multiple complex I losses in fungi.</title>
        <authorList>
            <person name="Schikora-Tamarit M.A."/>
            <person name="Marcet-Houben M."/>
            <person name="Nosek J."/>
            <person name="Gabaldon T."/>
        </authorList>
    </citation>
    <scope>NUCLEOTIDE SEQUENCE</scope>
    <source>
        <strain evidence="9">NCAIM Y.01608</strain>
    </source>
</reference>
<dbReference type="PANTHER" id="PTHR16201">
    <property type="entry name" value="SEVEN TRANSMEMBRANE PROTEIN 1-RELATED"/>
    <property type="match status" value="1"/>
</dbReference>
<keyword evidence="10" id="KW-1185">Reference proteome</keyword>
<comment type="subcellular location">
    <subcellularLocation>
        <location evidence="1">Membrane</location>
        <topology evidence="1">Multi-pass membrane protein</topology>
    </subcellularLocation>
</comment>
<feature type="transmembrane region" description="Helical" evidence="8">
    <location>
        <begin position="43"/>
        <end position="62"/>
    </location>
</feature>
<dbReference type="GO" id="GO:0034486">
    <property type="term" value="P:vacuolar transmembrane transport"/>
    <property type="evidence" value="ECO:0007669"/>
    <property type="project" value="UniProtKB-ARBA"/>
</dbReference>
<evidence type="ECO:0000256" key="5">
    <source>
        <dbReference type="ARBA" id="ARBA00038039"/>
    </source>
</evidence>
<comment type="caution">
    <text evidence="9">The sequence shown here is derived from an EMBL/GenBank/DDBJ whole genome shotgun (WGS) entry which is preliminary data.</text>
</comment>
<dbReference type="InterPro" id="IPR006603">
    <property type="entry name" value="PQ-loop_rpt"/>
</dbReference>
<evidence type="ECO:0000256" key="1">
    <source>
        <dbReference type="ARBA" id="ARBA00004141"/>
    </source>
</evidence>
<keyword evidence="2 8" id="KW-0812">Transmembrane</keyword>
<comment type="catalytic activity">
    <reaction evidence="6">
        <text>L-histidine(out) + L-arginine(in) = L-histidine(in) + L-arginine(out)</text>
        <dbReference type="Rhea" id="RHEA:71063"/>
        <dbReference type="ChEBI" id="CHEBI:32682"/>
        <dbReference type="ChEBI" id="CHEBI:57595"/>
    </reaction>
</comment>
<feature type="transmembrane region" description="Helical" evidence="8">
    <location>
        <begin position="198"/>
        <end position="222"/>
    </location>
</feature>
<dbReference type="GO" id="GO:0015174">
    <property type="term" value="F:basic amino acid transmembrane transporter activity"/>
    <property type="evidence" value="ECO:0007669"/>
    <property type="project" value="UniProtKB-ARBA"/>
</dbReference>
<dbReference type="Gene3D" id="1.20.1280.290">
    <property type="match status" value="2"/>
</dbReference>
<evidence type="ECO:0000256" key="2">
    <source>
        <dbReference type="ARBA" id="ARBA00022692"/>
    </source>
</evidence>
<dbReference type="Proteomes" id="UP000788993">
    <property type="component" value="Unassembled WGS sequence"/>
</dbReference>
<reference evidence="9" key="2">
    <citation type="submission" date="2021-01" db="EMBL/GenBank/DDBJ databases">
        <authorList>
            <person name="Schikora-Tamarit M.A."/>
        </authorList>
    </citation>
    <scope>NUCLEOTIDE SEQUENCE</scope>
    <source>
        <strain evidence="9">NCAIM Y.01608</strain>
    </source>
</reference>
<evidence type="ECO:0000313" key="10">
    <source>
        <dbReference type="Proteomes" id="UP000788993"/>
    </source>
</evidence>
<evidence type="ECO:0000256" key="3">
    <source>
        <dbReference type="ARBA" id="ARBA00022989"/>
    </source>
</evidence>
<keyword evidence="4 8" id="KW-0472">Membrane</keyword>
<feature type="transmembrane region" description="Helical" evidence="8">
    <location>
        <begin position="68"/>
        <end position="85"/>
    </location>
</feature>
<dbReference type="InterPro" id="IPR051415">
    <property type="entry name" value="LAAT-1"/>
</dbReference>
<comment type="similarity">
    <text evidence="5">Belongs to the laat-1 family.</text>
</comment>
<proteinExistence type="inferred from homology"/>
<sequence>MISLDVLATVLSVISTICWIMAQVPQQFENYKNKSTDGISPQFLVLWFFGDLTSFVGCYLTNQLPFQLYLSSYFLFNDLVLLYQFLHYGGRLRAHSMTAMLLLIMSRFAPVRAVDTTTATEHTSIGTAVAWICTSIYLSSRIPQLVKNFHRKSVQGISPLLFAFALMGNLTYSLSILCNAGALAAGARASFLKKELPYILAVFVATAAAVASAASASASAFAPPSAPGSGPYTAVRSSRYSTPGRYLGRCTGRSAPLGPQSAPAELGRRRSASRQTPHRSWSSPEAHRP</sequence>
<dbReference type="EMBL" id="JAEUBD010001266">
    <property type="protein sequence ID" value="KAH3662831.1"/>
    <property type="molecule type" value="Genomic_DNA"/>
</dbReference>
<dbReference type="FunFam" id="1.20.1280.290:FF:000009">
    <property type="entry name" value="PQ loop repeat family protein"/>
    <property type="match status" value="1"/>
</dbReference>
<dbReference type="SMART" id="SM00679">
    <property type="entry name" value="CTNS"/>
    <property type="match status" value="2"/>
</dbReference>
<evidence type="ECO:0000256" key="7">
    <source>
        <dbReference type="SAM" id="MobiDB-lite"/>
    </source>
</evidence>
<protein>
    <submittedName>
        <fullName evidence="9">Uncharacterized protein</fullName>
    </submittedName>
</protein>
<accession>A0A9P8P0T0</accession>
<gene>
    <name evidence="9" type="ORF">OGATHE_004407</name>
</gene>
<feature type="compositionally biased region" description="Low complexity" evidence="7">
    <location>
        <begin position="219"/>
        <end position="234"/>
    </location>
</feature>
<organism evidence="9 10">
    <name type="scientific">Ogataea polymorpha</name>
    <dbReference type="NCBI Taxonomy" id="460523"/>
    <lineage>
        <taxon>Eukaryota</taxon>
        <taxon>Fungi</taxon>
        <taxon>Dikarya</taxon>
        <taxon>Ascomycota</taxon>
        <taxon>Saccharomycotina</taxon>
        <taxon>Pichiomycetes</taxon>
        <taxon>Pichiales</taxon>
        <taxon>Pichiaceae</taxon>
        <taxon>Ogataea</taxon>
    </lineage>
</organism>
<evidence type="ECO:0000256" key="8">
    <source>
        <dbReference type="SAM" id="Phobius"/>
    </source>
</evidence>
<feature type="compositionally biased region" description="Polar residues" evidence="7">
    <location>
        <begin position="273"/>
        <end position="283"/>
    </location>
</feature>
<dbReference type="AlphaFoldDB" id="A0A9P8P0T0"/>
<feature type="transmembrane region" description="Helical" evidence="8">
    <location>
        <begin position="160"/>
        <end position="186"/>
    </location>
</feature>
<dbReference type="GO" id="GO:0098852">
    <property type="term" value="C:lytic vacuole membrane"/>
    <property type="evidence" value="ECO:0007669"/>
    <property type="project" value="UniProtKB-ARBA"/>
</dbReference>
<evidence type="ECO:0000256" key="6">
    <source>
        <dbReference type="ARBA" id="ARBA00050768"/>
    </source>
</evidence>
<keyword evidence="3 8" id="KW-1133">Transmembrane helix</keyword>
<evidence type="ECO:0000256" key="4">
    <source>
        <dbReference type="ARBA" id="ARBA00023136"/>
    </source>
</evidence>
<evidence type="ECO:0000313" key="9">
    <source>
        <dbReference type="EMBL" id="KAH3662831.1"/>
    </source>
</evidence>
<name>A0A9P8P0T0_9ASCO</name>
<feature type="transmembrane region" description="Helical" evidence="8">
    <location>
        <begin position="6"/>
        <end position="22"/>
    </location>
</feature>
<dbReference type="Pfam" id="PF04193">
    <property type="entry name" value="PQ-loop"/>
    <property type="match status" value="2"/>
</dbReference>
<feature type="region of interest" description="Disordered" evidence="7">
    <location>
        <begin position="219"/>
        <end position="289"/>
    </location>
</feature>